<dbReference type="EMBL" id="CP060635">
    <property type="protein sequence ID" value="QNM10572.1"/>
    <property type="molecule type" value="Genomic_DNA"/>
</dbReference>
<protein>
    <submittedName>
        <fullName evidence="6">Substrate-binding domain-containing protein</fullName>
    </submittedName>
</protein>
<dbReference type="GO" id="GO:0030246">
    <property type="term" value="F:carbohydrate binding"/>
    <property type="evidence" value="ECO:0007669"/>
    <property type="project" value="UniProtKB-ARBA"/>
</dbReference>
<evidence type="ECO:0000256" key="3">
    <source>
        <dbReference type="ARBA" id="ARBA00022729"/>
    </source>
</evidence>
<dbReference type="GO" id="GO:0030313">
    <property type="term" value="C:cell envelope"/>
    <property type="evidence" value="ECO:0007669"/>
    <property type="project" value="UniProtKB-SubCell"/>
</dbReference>
<dbReference type="CDD" id="cd06313">
    <property type="entry name" value="PBP1_ABC_ThpA_XypA"/>
    <property type="match status" value="1"/>
</dbReference>
<dbReference type="InterPro" id="IPR025997">
    <property type="entry name" value="SBP_2_dom"/>
</dbReference>
<dbReference type="Pfam" id="PF13407">
    <property type="entry name" value="Peripla_BP_4"/>
    <property type="match status" value="1"/>
</dbReference>
<dbReference type="AlphaFoldDB" id="A0A7G9GIE0"/>
<proteinExistence type="inferred from homology"/>
<dbReference type="InterPro" id="IPR028082">
    <property type="entry name" value="Peripla_BP_I"/>
</dbReference>
<accession>A0A7G9GIE0</accession>
<dbReference type="Gene3D" id="3.40.50.2300">
    <property type="match status" value="2"/>
</dbReference>
<keyword evidence="7" id="KW-1185">Reference proteome</keyword>
<gene>
    <name evidence="6" type="ORF">H9Q79_17350</name>
</gene>
<reference evidence="6 7" key="1">
    <citation type="submission" date="2020-08" db="EMBL/GenBank/DDBJ databases">
        <authorList>
            <person name="Liu C."/>
            <person name="Sun Q."/>
        </authorList>
    </citation>
    <scope>NUCLEOTIDE SEQUENCE [LARGE SCALE GENOMIC DNA]</scope>
    <source>
        <strain evidence="6 7">NSJ-29</strain>
    </source>
</reference>
<comment type="subcellular location">
    <subcellularLocation>
        <location evidence="1">Cell envelope</location>
    </subcellularLocation>
</comment>
<dbReference type="SUPFAM" id="SSF53822">
    <property type="entry name" value="Periplasmic binding protein-like I"/>
    <property type="match status" value="1"/>
</dbReference>
<evidence type="ECO:0000313" key="7">
    <source>
        <dbReference type="Proteomes" id="UP000515860"/>
    </source>
</evidence>
<feature type="region of interest" description="Disordered" evidence="4">
    <location>
        <begin position="1"/>
        <end position="62"/>
    </location>
</feature>
<evidence type="ECO:0000256" key="1">
    <source>
        <dbReference type="ARBA" id="ARBA00004196"/>
    </source>
</evidence>
<dbReference type="KEGG" id="whj:H9Q79_17350"/>
<dbReference type="Proteomes" id="UP000515860">
    <property type="component" value="Chromosome"/>
</dbReference>
<evidence type="ECO:0000256" key="2">
    <source>
        <dbReference type="ARBA" id="ARBA00007639"/>
    </source>
</evidence>
<feature type="domain" description="Periplasmic binding protein" evidence="5">
    <location>
        <begin position="68"/>
        <end position="320"/>
    </location>
</feature>
<comment type="similarity">
    <text evidence="2">Belongs to the bacterial solute-binding protein 2 family.</text>
</comment>
<sequence>MTSAVAAGLTACGNGNSSTSTAAGTSSASSAAASSASSGASGSSAASSSVSGTSGSSKSGSAEGLSIGATYYTLQTEFCMRMDDAAKKWAKENGVNYTSYDGNNDAASQLEQVETMIADGVDAIILNPQDADACSACVDAAVEAGIPIVGVNTMVNNENLTAYVGSQDVSAGEEIMNYMIDYMDSEEFNIVVIEGPMGQSAQLQRIEGITNVLKDYPNIKIIAQNTANWSRSEAMTLMETWITTYGDEIDAVVSENDEMALGAREAIEAAGMDIPCIGIDGITDAVTAVSNGKMIASDFQNAEGQITGALETAVKCVNGEDFEKEVWIPFEMITPDNYADYQNKY</sequence>
<keyword evidence="3" id="KW-0732">Signal</keyword>
<evidence type="ECO:0000313" key="6">
    <source>
        <dbReference type="EMBL" id="QNM10572.1"/>
    </source>
</evidence>
<name>A0A7G9GIE0_9FIRM</name>
<feature type="compositionally biased region" description="Low complexity" evidence="4">
    <location>
        <begin position="17"/>
        <end position="62"/>
    </location>
</feature>
<dbReference type="PANTHER" id="PTHR46847">
    <property type="entry name" value="D-ALLOSE-BINDING PERIPLASMIC PROTEIN-RELATED"/>
    <property type="match status" value="1"/>
</dbReference>
<dbReference type="PANTHER" id="PTHR46847:SF1">
    <property type="entry name" value="D-ALLOSE-BINDING PERIPLASMIC PROTEIN-RELATED"/>
    <property type="match status" value="1"/>
</dbReference>
<evidence type="ECO:0000256" key="4">
    <source>
        <dbReference type="SAM" id="MobiDB-lite"/>
    </source>
</evidence>
<organism evidence="6 7">
    <name type="scientific">Wansuia hejianensis</name>
    <dbReference type="NCBI Taxonomy" id="2763667"/>
    <lineage>
        <taxon>Bacteria</taxon>
        <taxon>Bacillati</taxon>
        <taxon>Bacillota</taxon>
        <taxon>Clostridia</taxon>
        <taxon>Lachnospirales</taxon>
        <taxon>Lachnospiraceae</taxon>
        <taxon>Wansuia</taxon>
    </lineage>
</organism>
<evidence type="ECO:0000259" key="5">
    <source>
        <dbReference type="Pfam" id="PF13407"/>
    </source>
</evidence>